<name>A0ABQ5W8M6_9HYPH</name>
<dbReference type="SUPFAM" id="SSF46785">
    <property type="entry name" value="Winged helix' DNA-binding domain"/>
    <property type="match status" value="1"/>
</dbReference>
<dbReference type="InterPro" id="IPR036390">
    <property type="entry name" value="WH_DNA-bd_sf"/>
</dbReference>
<evidence type="ECO:0000313" key="6">
    <source>
        <dbReference type="EMBL" id="GLQ56179.1"/>
    </source>
</evidence>
<dbReference type="InterPro" id="IPR014757">
    <property type="entry name" value="Tscrpt_reg_IclR_C"/>
</dbReference>
<dbReference type="SUPFAM" id="SSF55781">
    <property type="entry name" value="GAF domain-like"/>
    <property type="match status" value="1"/>
</dbReference>
<keyword evidence="7" id="KW-1185">Reference proteome</keyword>
<proteinExistence type="predicted"/>
<dbReference type="Gene3D" id="1.10.10.10">
    <property type="entry name" value="Winged helix-like DNA-binding domain superfamily/Winged helix DNA-binding domain"/>
    <property type="match status" value="1"/>
</dbReference>
<dbReference type="PROSITE" id="PS51078">
    <property type="entry name" value="ICLR_ED"/>
    <property type="match status" value="1"/>
</dbReference>
<gene>
    <name evidence="6" type="ORF">GCM10010862_34380</name>
</gene>
<keyword evidence="3" id="KW-0804">Transcription</keyword>
<evidence type="ECO:0000259" key="4">
    <source>
        <dbReference type="PROSITE" id="PS51077"/>
    </source>
</evidence>
<keyword evidence="1" id="KW-0805">Transcription regulation</keyword>
<dbReference type="Gene3D" id="3.30.450.40">
    <property type="match status" value="1"/>
</dbReference>
<dbReference type="SMART" id="SM00346">
    <property type="entry name" value="HTH_ICLR"/>
    <property type="match status" value="1"/>
</dbReference>
<sequence>MSRMREKSEAAQRSGSVQSVERALLLLELLGEDAEGYRLTDLSARAGLSLSTVHRLLTTLEKRHFVQFDQTDGLWHVGRKTFQVGATFAQQRNFVAPSIPFLRQLRDQTRETANLGVAVDGRMIFLAQVESREIMRAITRVGGSTPMVNSGMGKALLATYSPADVSAIISSYGMHKLTANSLTRAGDLRDDLTRIRRRGYAVDNEEFQTGLRCIAATVYGQQGEALCAISVSGLAQRLDEDRTATVGQLVAQTARALTVALGGRVPDDAPESPA</sequence>
<keyword evidence="2" id="KW-0238">DNA-binding</keyword>
<dbReference type="Proteomes" id="UP001156691">
    <property type="component" value="Unassembled WGS sequence"/>
</dbReference>
<dbReference type="InterPro" id="IPR005471">
    <property type="entry name" value="Tscrpt_reg_IclR_N"/>
</dbReference>
<feature type="domain" description="IclR-ED" evidence="5">
    <location>
        <begin position="80"/>
        <end position="263"/>
    </location>
</feature>
<dbReference type="InterPro" id="IPR036388">
    <property type="entry name" value="WH-like_DNA-bd_sf"/>
</dbReference>
<organism evidence="6 7">
    <name type="scientific">Devosia nitrariae</name>
    <dbReference type="NCBI Taxonomy" id="2071872"/>
    <lineage>
        <taxon>Bacteria</taxon>
        <taxon>Pseudomonadati</taxon>
        <taxon>Pseudomonadota</taxon>
        <taxon>Alphaproteobacteria</taxon>
        <taxon>Hyphomicrobiales</taxon>
        <taxon>Devosiaceae</taxon>
        <taxon>Devosia</taxon>
    </lineage>
</organism>
<evidence type="ECO:0000313" key="7">
    <source>
        <dbReference type="Proteomes" id="UP001156691"/>
    </source>
</evidence>
<dbReference type="InterPro" id="IPR029016">
    <property type="entry name" value="GAF-like_dom_sf"/>
</dbReference>
<evidence type="ECO:0000259" key="5">
    <source>
        <dbReference type="PROSITE" id="PS51078"/>
    </source>
</evidence>
<dbReference type="PANTHER" id="PTHR30136">
    <property type="entry name" value="HELIX-TURN-HELIX TRANSCRIPTIONAL REGULATOR, ICLR FAMILY"/>
    <property type="match status" value="1"/>
</dbReference>
<dbReference type="Pfam" id="PF01614">
    <property type="entry name" value="IclR_C"/>
    <property type="match status" value="1"/>
</dbReference>
<dbReference type="Pfam" id="PF09339">
    <property type="entry name" value="HTH_IclR"/>
    <property type="match status" value="1"/>
</dbReference>
<reference evidence="7" key="1">
    <citation type="journal article" date="2019" name="Int. J. Syst. Evol. Microbiol.">
        <title>The Global Catalogue of Microorganisms (GCM) 10K type strain sequencing project: providing services to taxonomists for standard genome sequencing and annotation.</title>
        <authorList>
            <consortium name="The Broad Institute Genomics Platform"/>
            <consortium name="The Broad Institute Genome Sequencing Center for Infectious Disease"/>
            <person name="Wu L."/>
            <person name="Ma J."/>
        </authorList>
    </citation>
    <scope>NUCLEOTIDE SEQUENCE [LARGE SCALE GENOMIC DNA]</scope>
    <source>
        <strain evidence="7">NBRC 112416</strain>
    </source>
</reference>
<accession>A0ABQ5W8M6</accession>
<protein>
    <submittedName>
        <fullName evidence="6">Transcriptional regulator</fullName>
    </submittedName>
</protein>
<dbReference type="PANTHER" id="PTHR30136:SF24">
    <property type="entry name" value="HTH-TYPE TRANSCRIPTIONAL REPRESSOR ALLR"/>
    <property type="match status" value="1"/>
</dbReference>
<dbReference type="PROSITE" id="PS51077">
    <property type="entry name" value="HTH_ICLR"/>
    <property type="match status" value="1"/>
</dbReference>
<feature type="domain" description="HTH iclR-type" evidence="4">
    <location>
        <begin position="17"/>
        <end position="79"/>
    </location>
</feature>
<dbReference type="EMBL" id="BSNS01000020">
    <property type="protein sequence ID" value="GLQ56179.1"/>
    <property type="molecule type" value="Genomic_DNA"/>
</dbReference>
<comment type="caution">
    <text evidence="6">The sequence shown here is derived from an EMBL/GenBank/DDBJ whole genome shotgun (WGS) entry which is preliminary data.</text>
</comment>
<evidence type="ECO:0000256" key="3">
    <source>
        <dbReference type="ARBA" id="ARBA00023163"/>
    </source>
</evidence>
<evidence type="ECO:0000256" key="1">
    <source>
        <dbReference type="ARBA" id="ARBA00023015"/>
    </source>
</evidence>
<evidence type="ECO:0000256" key="2">
    <source>
        <dbReference type="ARBA" id="ARBA00023125"/>
    </source>
</evidence>
<dbReference type="InterPro" id="IPR050707">
    <property type="entry name" value="HTH_MetabolicPath_Reg"/>
</dbReference>